<dbReference type="SMART" id="SM00220">
    <property type="entry name" value="S_TKc"/>
    <property type="match status" value="1"/>
</dbReference>
<dbReference type="PANTHER" id="PTHR44329">
    <property type="entry name" value="SERINE/THREONINE-PROTEIN KINASE TNNI3K-RELATED"/>
    <property type="match status" value="1"/>
</dbReference>
<protein>
    <recommendedName>
        <fullName evidence="5">Protein kinase domain-containing protein</fullName>
    </recommendedName>
</protein>
<evidence type="ECO:0000313" key="7">
    <source>
        <dbReference type="Proteomes" id="UP000717996"/>
    </source>
</evidence>
<dbReference type="InterPro" id="IPR011009">
    <property type="entry name" value="Kinase-like_dom_sf"/>
</dbReference>
<dbReference type="OrthoDB" id="2213591at2759"/>
<keyword evidence="1" id="KW-0808">Transferase</keyword>
<dbReference type="Pfam" id="PF00069">
    <property type="entry name" value="Pkinase"/>
    <property type="match status" value="1"/>
</dbReference>
<dbReference type="GO" id="GO:0004674">
    <property type="term" value="F:protein serine/threonine kinase activity"/>
    <property type="evidence" value="ECO:0007669"/>
    <property type="project" value="TreeGrafter"/>
</dbReference>
<dbReference type="Gene3D" id="1.10.510.10">
    <property type="entry name" value="Transferase(Phosphotransferase) domain 1"/>
    <property type="match status" value="1"/>
</dbReference>
<dbReference type="Proteomes" id="UP000717996">
    <property type="component" value="Unassembled WGS sequence"/>
</dbReference>
<dbReference type="PROSITE" id="PS50011">
    <property type="entry name" value="PROTEIN_KINASE_DOM"/>
    <property type="match status" value="1"/>
</dbReference>
<name>A0A9P6Y4H6_RHIOR</name>
<dbReference type="EMBL" id="JAANIT010001718">
    <property type="protein sequence ID" value="KAG1539019.1"/>
    <property type="molecule type" value="Genomic_DNA"/>
</dbReference>
<dbReference type="GO" id="GO:0005524">
    <property type="term" value="F:ATP binding"/>
    <property type="evidence" value="ECO:0007669"/>
    <property type="project" value="UniProtKB-KW"/>
</dbReference>
<proteinExistence type="predicted"/>
<evidence type="ECO:0000256" key="2">
    <source>
        <dbReference type="ARBA" id="ARBA00022741"/>
    </source>
</evidence>
<keyword evidence="2" id="KW-0547">Nucleotide-binding</keyword>
<reference evidence="6" key="1">
    <citation type="journal article" date="2020" name="Microb. Genom.">
        <title>Genetic diversity of clinical and environmental Mucorales isolates obtained from an investigation of mucormycosis cases among solid organ transplant recipients.</title>
        <authorList>
            <person name="Nguyen M.H."/>
            <person name="Kaul D."/>
            <person name="Muto C."/>
            <person name="Cheng S.J."/>
            <person name="Richter R.A."/>
            <person name="Bruno V.M."/>
            <person name="Liu G."/>
            <person name="Beyhan S."/>
            <person name="Sundermann A.J."/>
            <person name="Mounaud S."/>
            <person name="Pasculle A.W."/>
            <person name="Nierman W.C."/>
            <person name="Driscoll E."/>
            <person name="Cumbie R."/>
            <person name="Clancy C.J."/>
            <person name="Dupont C.L."/>
        </authorList>
    </citation>
    <scope>NUCLEOTIDE SEQUENCE</scope>
    <source>
        <strain evidence="6">GL16</strain>
    </source>
</reference>
<evidence type="ECO:0000256" key="3">
    <source>
        <dbReference type="ARBA" id="ARBA00022777"/>
    </source>
</evidence>
<dbReference type="AlphaFoldDB" id="A0A9P6Y4H6"/>
<dbReference type="PANTHER" id="PTHR44329:SF288">
    <property type="entry name" value="MITOGEN-ACTIVATED PROTEIN KINASE KINASE KINASE 20"/>
    <property type="match status" value="1"/>
</dbReference>
<dbReference type="InterPro" id="IPR000719">
    <property type="entry name" value="Prot_kinase_dom"/>
</dbReference>
<sequence>MFNVLNIKQQDACDYILTHPNEFLNPIINKDMKPETCWPDALLFNRSTFMKGWSGQKHGSLYDELLDHYFDHPAEIQKMLETKDTSFLWLSPTWFHSPKPLPSSSRGQVYLAQCKLPWKKSKINVAIRAVHDITRQCLKHVVGVTAIRSNYTKYHLLGLVSLAADATLEQWIPQVDSWTFQKIYRVALMTSSALRDLHHVNRVHPNLQPKNVLITRGQVELTDEQQVMSGERLYGRYPYFAPELRVDKRSNIYALGIILWQLVSGVLFPASVAVCPKVYRIHSLKSVDRAYQDIFLQCLHKDPDQRPTADQVCHSLIHLLLRKNLALNQQEHSLEVRSRQVEIVKYLLHYRRGLALPAIQDLMQGASLKKRMMIRATVSLELFFESKKDSCDKPVCGDTIDLPDWMQVGFT</sequence>
<evidence type="ECO:0000313" key="6">
    <source>
        <dbReference type="EMBL" id="KAG1539019.1"/>
    </source>
</evidence>
<dbReference type="SUPFAM" id="SSF56112">
    <property type="entry name" value="Protein kinase-like (PK-like)"/>
    <property type="match status" value="1"/>
</dbReference>
<evidence type="ECO:0000259" key="5">
    <source>
        <dbReference type="PROSITE" id="PS50011"/>
    </source>
</evidence>
<keyword evidence="3" id="KW-0418">Kinase</keyword>
<accession>A0A9P6Y4H6</accession>
<dbReference type="InterPro" id="IPR051681">
    <property type="entry name" value="Ser/Thr_Kinases-Pseudokinases"/>
</dbReference>
<keyword evidence="4" id="KW-0067">ATP-binding</keyword>
<comment type="caution">
    <text evidence="6">The sequence shown here is derived from an EMBL/GenBank/DDBJ whole genome shotgun (WGS) entry which is preliminary data.</text>
</comment>
<feature type="domain" description="Protein kinase" evidence="5">
    <location>
        <begin position="95"/>
        <end position="321"/>
    </location>
</feature>
<gene>
    <name evidence="6" type="ORF">G6F51_009401</name>
</gene>
<evidence type="ECO:0000256" key="1">
    <source>
        <dbReference type="ARBA" id="ARBA00022679"/>
    </source>
</evidence>
<evidence type="ECO:0000256" key="4">
    <source>
        <dbReference type="ARBA" id="ARBA00022840"/>
    </source>
</evidence>
<organism evidence="6 7">
    <name type="scientific">Rhizopus oryzae</name>
    <name type="common">Mucormycosis agent</name>
    <name type="synonym">Rhizopus arrhizus var. delemar</name>
    <dbReference type="NCBI Taxonomy" id="64495"/>
    <lineage>
        <taxon>Eukaryota</taxon>
        <taxon>Fungi</taxon>
        <taxon>Fungi incertae sedis</taxon>
        <taxon>Mucoromycota</taxon>
        <taxon>Mucoromycotina</taxon>
        <taxon>Mucoromycetes</taxon>
        <taxon>Mucorales</taxon>
        <taxon>Mucorineae</taxon>
        <taxon>Rhizopodaceae</taxon>
        <taxon>Rhizopus</taxon>
    </lineage>
</organism>